<evidence type="ECO:0000256" key="1">
    <source>
        <dbReference type="SAM" id="SignalP"/>
    </source>
</evidence>
<dbReference type="RefSeq" id="WP_002710265.1">
    <property type="nucleotide sequence ID" value="NZ_JH651384.1"/>
</dbReference>
<accession>A0A656HHA0</accession>
<evidence type="ECO:0000313" key="3">
    <source>
        <dbReference type="EMBL" id="EIJ36391.1"/>
    </source>
</evidence>
<name>A0A656HHA0_THINJ</name>
<dbReference type="AlphaFoldDB" id="A0A656HHA0"/>
<sequence precursor="true">MKMQRILPFSLSIILLSLSVACSSPLKSDLPADQVYRLAPQVSTVSPRLDVNLYLPGVEVSPALDTTRITLVKEQLQQDFIANSRWPDELSGYLHAVMLDALSRSGAFQSVSSQMLGAGKHYKLLLRVSAFQAEYPPQGKGSAAVVLGMEAILVRVQDQRVLGQQRYDIRKDNIPVSTSKIVGVMNQALEEMLVSLMADLRKHFPLSADNHR</sequence>
<gene>
    <name evidence="3" type="ORF">Thini_3891</name>
</gene>
<keyword evidence="1" id="KW-0732">Signal</keyword>
<evidence type="ECO:0000259" key="2">
    <source>
        <dbReference type="Pfam" id="PF03886"/>
    </source>
</evidence>
<organism evidence="3 4">
    <name type="scientific">Thiothrix nivea (strain ATCC 35100 / DSM 5205 / JP2)</name>
    <dbReference type="NCBI Taxonomy" id="870187"/>
    <lineage>
        <taxon>Bacteria</taxon>
        <taxon>Pseudomonadati</taxon>
        <taxon>Pseudomonadota</taxon>
        <taxon>Gammaproteobacteria</taxon>
        <taxon>Thiotrichales</taxon>
        <taxon>Thiotrichaceae</taxon>
        <taxon>Thiothrix</taxon>
    </lineage>
</organism>
<protein>
    <recommendedName>
        <fullName evidence="2">ABC-type transport auxiliary lipoprotein component domain-containing protein</fullName>
    </recommendedName>
</protein>
<dbReference type="Gene3D" id="3.40.50.10610">
    <property type="entry name" value="ABC-type transport auxiliary lipoprotein component"/>
    <property type="match status" value="1"/>
</dbReference>
<feature type="signal peptide" evidence="1">
    <location>
        <begin position="1"/>
        <end position="28"/>
    </location>
</feature>
<reference evidence="4" key="1">
    <citation type="journal article" date="2011" name="Stand. Genomic Sci.">
        <title>Genome sequence of the filamentous, gliding Thiothrix nivea neotype strain (JP2(T)).</title>
        <authorList>
            <person name="Lapidus A."/>
            <person name="Nolan M."/>
            <person name="Lucas S."/>
            <person name="Glavina Del Rio T."/>
            <person name="Tice H."/>
            <person name="Cheng J.F."/>
            <person name="Tapia R."/>
            <person name="Han C."/>
            <person name="Goodwin L."/>
            <person name="Pitluck S."/>
            <person name="Liolios K."/>
            <person name="Pagani I."/>
            <person name="Ivanova N."/>
            <person name="Huntemann M."/>
            <person name="Mavromatis K."/>
            <person name="Mikhailova N."/>
            <person name="Pati A."/>
            <person name="Chen A."/>
            <person name="Palaniappan K."/>
            <person name="Land M."/>
            <person name="Brambilla E.M."/>
            <person name="Rohde M."/>
            <person name="Abt B."/>
            <person name="Verbarg S."/>
            <person name="Goker M."/>
            <person name="Bristow J."/>
            <person name="Eisen J.A."/>
            <person name="Markowitz V."/>
            <person name="Hugenholtz P."/>
            <person name="Kyrpides N.C."/>
            <person name="Klenk H.P."/>
            <person name="Woyke T."/>
        </authorList>
    </citation>
    <scope>NUCLEOTIDE SEQUENCE [LARGE SCALE GENOMIC DNA]</scope>
    <source>
        <strain evidence="4">ATCC 35100 / DSM 5205 / JP2</strain>
    </source>
</reference>
<dbReference type="Pfam" id="PF03886">
    <property type="entry name" value="ABC_trans_aux"/>
    <property type="match status" value="1"/>
</dbReference>
<dbReference type="PROSITE" id="PS51257">
    <property type="entry name" value="PROKAR_LIPOPROTEIN"/>
    <property type="match status" value="1"/>
</dbReference>
<dbReference type="Proteomes" id="UP000005317">
    <property type="component" value="Unassembled WGS sequence"/>
</dbReference>
<dbReference type="InterPro" id="IPR005586">
    <property type="entry name" value="ABC_trans_aux"/>
</dbReference>
<keyword evidence="4" id="KW-1185">Reference proteome</keyword>
<dbReference type="OrthoDB" id="5623859at2"/>
<feature type="chain" id="PRO_5024864555" description="ABC-type transport auxiliary lipoprotein component domain-containing protein" evidence="1">
    <location>
        <begin position="29"/>
        <end position="212"/>
    </location>
</feature>
<dbReference type="EMBL" id="JH651384">
    <property type="protein sequence ID" value="EIJ36391.1"/>
    <property type="molecule type" value="Genomic_DNA"/>
</dbReference>
<feature type="domain" description="ABC-type transport auxiliary lipoprotein component" evidence="2">
    <location>
        <begin position="36"/>
        <end position="192"/>
    </location>
</feature>
<proteinExistence type="predicted"/>
<evidence type="ECO:0000313" key="4">
    <source>
        <dbReference type="Proteomes" id="UP000005317"/>
    </source>
</evidence>
<dbReference type="SUPFAM" id="SSF159594">
    <property type="entry name" value="XCC0632-like"/>
    <property type="match status" value="1"/>
</dbReference>